<dbReference type="PANTHER" id="PTHR19879:SF9">
    <property type="entry name" value="TRANSCRIPTION INITIATION FACTOR TFIID SUBUNIT 5"/>
    <property type="match status" value="1"/>
</dbReference>
<dbReference type="InterPro" id="IPR015943">
    <property type="entry name" value="WD40/YVTN_repeat-like_dom_sf"/>
</dbReference>
<evidence type="ECO:0000313" key="2">
    <source>
        <dbReference type="Proteomes" id="UP001445335"/>
    </source>
</evidence>
<dbReference type="InterPro" id="IPR001680">
    <property type="entry name" value="WD40_rpt"/>
</dbReference>
<dbReference type="Pfam" id="PF00400">
    <property type="entry name" value="WD40"/>
    <property type="match status" value="1"/>
</dbReference>
<dbReference type="Proteomes" id="UP001445335">
    <property type="component" value="Unassembled WGS sequence"/>
</dbReference>
<keyword evidence="2" id="KW-1185">Reference proteome</keyword>
<sequence length="415" mass="43755">MDPDALALLVVQQYLSENSFDGALELLEKQSGLFYVGSKLAEGSVLMQMVYKKQEEEAAAACSEGDADREARLAAEEALLHGTADYPVTRAGCLEDRHEAAITAVLAWPGRDALLTGQGNGVVQLLLYERPDDTTGWTTRLGGGGVLSLALHEGDSPGRARLLAASMDGGVALLDARTGELLASVRAHTRYCVRVRWLPGGAGFLSAGREGALACWACAPGGEAGAGAEAVQQTAAEPYAMAVQDVELLAGGGTAVVALRDTCRLRLYGVREAAEVGQVNLNPMGDEHVGFVATQLALSPDGTMLAVSTDGPRILVLRVAGWEQVRNICGLTVEPFHQATALWHSSGYHLMAAAAAGQVFVFHVGSGKVVAKVKAQPQKNVRAMDYDTGRNLLVTAGFDRTVNVFMQHSAAVKFI</sequence>
<dbReference type="Gene3D" id="2.130.10.10">
    <property type="entry name" value="YVTN repeat-like/Quinoprotein amine dehydrogenase"/>
    <property type="match status" value="2"/>
</dbReference>
<dbReference type="AlphaFoldDB" id="A0AAW1QIE0"/>
<proteinExistence type="predicted"/>
<comment type="caution">
    <text evidence="1">The sequence shown here is derived from an EMBL/GenBank/DDBJ whole genome shotgun (WGS) entry which is preliminary data.</text>
</comment>
<reference evidence="1 2" key="1">
    <citation type="journal article" date="2024" name="Nat. Commun.">
        <title>Phylogenomics reveals the evolutionary origins of lichenization in chlorophyte algae.</title>
        <authorList>
            <person name="Puginier C."/>
            <person name="Libourel C."/>
            <person name="Otte J."/>
            <person name="Skaloud P."/>
            <person name="Haon M."/>
            <person name="Grisel S."/>
            <person name="Petersen M."/>
            <person name="Berrin J.G."/>
            <person name="Delaux P.M."/>
            <person name="Dal Grande F."/>
            <person name="Keller J."/>
        </authorList>
    </citation>
    <scope>NUCLEOTIDE SEQUENCE [LARGE SCALE GENOMIC DNA]</scope>
    <source>
        <strain evidence="1 2">SAG 245.80</strain>
    </source>
</reference>
<accession>A0AAW1QIE0</accession>
<protein>
    <recommendedName>
        <fullName evidence="3">LisH domain-containing protein</fullName>
    </recommendedName>
</protein>
<dbReference type="PANTHER" id="PTHR19879">
    <property type="entry name" value="TRANSCRIPTION INITIATION FACTOR TFIID"/>
    <property type="match status" value="1"/>
</dbReference>
<dbReference type="InterPro" id="IPR011047">
    <property type="entry name" value="Quinoprotein_ADH-like_sf"/>
</dbReference>
<organism evidence="1 2">
    <name type="scientific">Elliptochloris bilobata</name>
    <dbReference type="NCBI Taxonomy" id="381761"/>
    <lineage>
        <taxon>Eukaryota</taxon>
        <taxon>Viridiplantae</taxon>
        <taxon>Chlorophyta</taxon>
        <taxon>core chlorophytes</taxon>
        <taxon>Trebouxiophyceae</taxon>
        <taxon>Trebouxiophyceae incertae sedis</taxon>
        <taxon>Elliptochloris clade</taxon>
        <taxon>Elliptochloris</taxon>
    </lineage>
</organism>
<evidence type="ECO:0000313" key="1">
    <source>
        <dbReference type="EMBL" id="KAK9821228.1"/>
    </source>
</evidence>
<dbReference type="SUPFAM" id="SSF50998">
    <property type="entry name" value="Quinoprotein alcohol dehydrogenase-like"/>
    <property type="match status" value="1"/>
</dbReference>
<gene>
    <name evidence="1" type="ORF">WJX81_004278</name>
</gene>
<dbReference type="SMART" id="SM00320">
    <property type="entry name" value="WD40"/>
    <property type="match status" value="2"/>
</dbReference>
<name>A0AAW1QIE0_9CHLO</name>
<evidence type="ECO:0008006" key="3">
    <source>
        <dbReference type="Google" id="ProtNLM"/>
    </source>
</evidence>
<dbReference type="EMBL" id="JALJOU010000105">
    <property type="protein sequence ID" value="KAK9821228.1"/>
    <property type="molecule type" value="Genomic_DNA"/>
</dbReference>